<dbReference type="EMBL" id="LXYT01000001">
    <property type="protein sequence ID" value="OLY43629.1"/>
    <property type="molecule type" value="Genomic_DNA"/>
</dbReference>
<accession>A0A1R0F9Q8</accession>
<dbReference type="InterPro" id="IPR017689">
    <property type="entry name" value="BamD"/>
</dbReference>
<dbReference type="OrthoDB" id="9804044at2"/>
<dbReference type="NCBIfam" id="TIGR03302">
    <property type="entry name" value="OM_YfiO"/>
    <property type="match status" value="1"/>
</dbReference>
<dbReference type="GO" id="GO:1990063">
    <property type="term" value="C:Bam protein complex"/>
    <property type="evidence" value="ECO:0007669"/>
    <property type="project" value="TreeGrafter"/>
</dbReference>
<comment type="similarity">
    <text evidence="6">Belongs to the BamD family.</text>
</comment>
<dbReference type="PANTHER" id="PTHR37423">
    <property type="entry name" value="SOLUBLE LYTIC MUREIN TRANSGLYCOSYLASE-RELATED"/>
    <property type="match status" value="1"/>
</dbReference>
<comment type="function">
    <text evidence="6">Part of the outer membrane protein assembly complex, which is involved in assembly and insertion of beta-barrel proteins into the outer membrane.</text>
</comment>
<evidence type="ECO:0000256" key="4">
    <source>
        <dbReference type="ARBA" id="ARBA00023237"/>
    </source>
</evidence>
<evidence type="ECO:0000256" key="1">
    <source>
        <dbReference type="ARBA" id="ARBA00022729"/>
    </source>
</evidence>
<comment type="subcellular location">
    <subcellularLocation>
        <location evidence="6">Cell outer membrane</location>
    </subcellularLocation>
</comment>
<dbReference type="PANTHER" id="PTHR37423:SF1">
    <property type="entry name" value="OUTER MEMBRANE PROTEIN ASSEMBLY FACTOR BAMD"/>
    <property type="match status" value="1"/>
</dbReference>
<dbReference type="AlphaFoldDB" id="A0A1R0F9Q8"/>
<evidence type="ECO:0000313" key="8">
    <source>
        <dbReference type="EMBL" id="OLY43629.1"/>
    </source>
</evidence>
<keyword evidence="4 6" id="KW-0998">Cell outer membrane</keyword>
<proteinExistence type="inferred from homology"/>
<reference evidence="8 9" key="1">
    <citation type="submission" date="2016-12" db="EMBL/GenBank/DDBJ databases">
        <title>Comparative genomics of Bartonella apis.</title>
        <authorList>
            <person name="Engel P."/>
        </authorList>
    </citation>
    <scope>NUCLEOTIDE SEQUENCE [LARGE SCALE GENOMIC DNA]</scope>
    <source>
        <strain evidence="8 9">PEB0149</strain>
    </source>
</reference>
<organism evidence="8 9">
    <name type="scientific">Bartonella apis</name>
    <dbReference type="NCBI Taxonomy" id="1686310"/>
    <lineage>
        <taxon>Bacteria</taxon>
        <taxon>Pseudomonadati</taxon>
        <taxon>Pseudomonadota</taxon>
        <taxon>Alphaproteobacteria</taxon>
        <taxon>Hyphomicrobiales</taxon>
        <taxon>Bartonellaceae</taxon>
        <taxon>Bartonella</taxon>
    </lineage>
</organism>
<sequence length="297" mass="33647">MTKLNSYIMDAGSKKSTIVRKVLIGLMLGSVCLTAGCSKKDKDVDLTSYVEKIDPPDVLYNQALANLDAGRLSEAAKKFDAVDRQHPYTEWARKALVMGAFTNYRKGNYDEAVNMAKRYIALYPTSEEAAYAYYIIGLSYFRQIPDITRDQKDTKRAIAAMQEVVDRYPNSEYVDDAKTKIRFGREQLAGKEMQIGRYYQERKQYLSAIKRYRTVVEEYSNTNQIEEALYRLTEANYALGLTSEAQTAAAVLGQNYPESKWYKDAFNLLQKGGVAPQENKGSWISRALNKTGLKKGS</sequence>
<evidence type="ECO:0000313" key="9">
    <source>
        <dbReference type="Proteomes" id="UP000187344"/>
    </source>
</evidence>
<evidence type="ECO:0000256" key="5">
    <source>
        <dbReference type="ARBA" id="ARBA00023288"/>
    </source>
</evidence>
<dbReference type="RefSeq" id="WP_075868688.1">
    <property type="nucleotide sequence ID" value="NZ_CALYQA010000004.1"/>
</dbReference>
<dbReference type="Pfam" id="PF13525">
    <property type="entry name" value="YfiO"/>
    <property type="match status" value="1"/>
</dbReference>
<keyword evidence="1 6" id="KW-0732">Signal</keyword>
<dbReference type="GeneID" id="92992243"/>
<dbReference type="GO" id="GO:0051205">
    <property type="term" value="P:protein insertion into membrane"/>
    <property type="evidence" value="ECO:0007669"/>
    <property type="project" value="UniProtKB-UniRule"/>
</dbReference>
<keyword evidence="2 6" id="KW-0472">Membrane</keyword>
<dbReference type="Gene3D" id="1.25.40.10">
    <property type="entry name" value="Tetratricopeptide repeat domain"/>
    <property type="match status" value="1"/>
</dbReference>
<name>A0A1R0F9Q8_9HYPH</name>
<dbReference type="InterPro" id="IPR039565">
    <property type="entry name" value="BamD-like"/>
</dbReference>
<dbReference type="InterPro" id="IPR011990">
    <property type="entry name" value="TPR-like_helical_dom_sf"/>
</dbReference>
<feature type="domain" description="Outer membrane lipoprotein BamD-like" evidence="7">
    <location>
        <begin position="55"/>
        <end position="249"/>
    </location>
</feature>
<dbReference type="CDD" id="cd15830">
    <property type="entry name" value="BamD"/>
    <property type="match status" value="1"/>
</dbReference>
<dbReference type="HAMAP" id="MF_00922">
    <property type="entry name" value="OM_assembly_BamD"/>
    <property type="match status" value="1"/>
</dbReference>
<comment type="subunit">
    <text evidence="6">Part of the Bam complex.</text>
</comment>
<protein>
    <recommendedName>
        <fullName evidence="6">Outer membrane protein assembly factor BamD</fullName>
    </recommendedName>
</protein>
<dbReference type="GO" id="GO:0043165">
    <property type="term" value="P:Gram-negative-bacterium-type cell outer membrane assembly"/>
    <property type="evidence" value="ECO:0007669"/>
    <property type="project" value="UniProtKB-UniRule"/>
</dbReference>
<evidence type="ECO:0000256" key="6">
    <source>
        <dbReference type="HAMAP-Rule" id="MF_00922"/>
    </source>
</evidence>
<comment type="caution">
    <text evidence="8">The sequence shown here is derived from an EMBL/GenBank/DDBJ whole genome shotgun (WGS) entry which is preliminary data.</text>
</comment>
<keyword evidence="3" id="KW-0564">Palmitate</keyword>
<dbReference type="Proteomes" id="UP000187344">
    <property type="component" value="Unassembled WGS sequence"/>
</dbReference>
<keyword evidence="5" id="KW-0449">Lipoprotein</keyword>
<evidence type="ECO:0000256" key="2">
    <source>
        <dbReference type="ARBA" id="ARBA00023136"/>
    </source>
</evidence>
<gene>
    <name evidence="6" type="primary">bamD</name>
    <name evidence="8" type="ORF">PEB0149_010610</name>
</gene>
<evidence type="ECO:0000256" key="3">
    <source>
        <dbReference type="ARBA" id="ARBA00023139"/>
    </source>
</evidence>
<evidence type="ECO:0000259" key="7">
    <source>
        <dbReference type="Pfam" id="PF13525"/>
    </source>
</evidence>
<keyword evidence="9" id="KW-1185">Reference proteome</keyword>
<dbReference type="SUPFAM" id="SSF48452">
    <property type="entry name" value="TPR-like"/>
    <property type="match status" value="2"/>
</dbReference>